<comment type="similarity">
    <text evidence="6">Belongs to the methyl-accepting chemotaxis (MCP) protein family.</text>
</comment>
<dbReference type="KEGG" id="pphe:PP2015_873"/>
<dbReference type="InterPro" id="IPR004089">
    <property type="entry name" value="MCPsignal_dom"/>
</dbReference>
<organism evidence="12 13">
    <name type="scientific">Pseudoalteromonas phenolica</name>
    <dbReference type="NCBI Taxonomy" id="161398"/>
    <lineage>
        <taxon>Bacteria</taxon>
        <taxon>Pseudomonadati</taxon>
        <taxon>Pseudomonadota</taxon>
        <taxon>Gammaproteobacteria</taxon>
        <taxon>Alteromonadales</taxon>
        <taxon>Pseudoalteromonadaceae</taxon>
        <taxon>Pseudoalteromonas</taxon>
    </lineage>
</organism>
<evidence type="ECO:0000256" key="3">
    <source>
        <dbReference type="ARBA" id="ARBA00022989"/>
    </source>
</evidence>
<evidence type="ECO:0000256" key="5">
    <source>
        <dbReference type="ARBA" id="ARBA00023224"/>
    </source>
</evidence>
<dbReference type="Proteomes" id="UP000061457">
    <property type="component" value="Chromosome I"/>
</dbReference>
<dbReference type="SMART" id="SM00283">
    <property type="entry name" value="MA"/>
    <property type="match status" value="1"/>
</dbReference>
<keyword evidence="8" id="KW-0175">Coiled coil</keyword>
<evidence type="ECO:0000256" key="4">
    <source>
        <dbReference type="ARBA" id="ARBA00023136"/>
    </source>
</evidence>
<comment type="subcellular location">
    <subcellularLocation>
        <location evidence="1">Membrane</location>
        <topology evidence="1">Multi-pass membrane protein</topology>
    </subcellularLocation>
</comment>
<feature type="domain" description="HAMP" evidence="11">
    <location>
        <begin position="197"/>
        <end position="249"/>
    </location>
</feature>
<dbReference type="Pfam" id="PF00672">
    <property type="entry name" value="HAMP"/>
    <property type="match status" value="1"/>
</dbReference>
<feature type="transmembrane region" description="Helical" evidence="9">
    <location>
        <begin position="7"/>
        <end position="27"/>
    </location>
</feature>
<dbReference type="STRING" id="161398.PP2015_873"/>
<dbReference type="PRINTS" id="PR00260">
    <property type="entry name" value="CHEMTRNSDUCR"/>
</dbReference>
<dbReference type="RefSeq" id="WP_058029133.1">
    <property type="nucleotide sequence ID" value="NZ_CP013187.1"/>
</dbReference>
<dbReference type="PATRIC" id="fig|161398.10.peg.889"/>
<keyword evidence="4 9" id="KW-0472">Membrane</keyword>
<dbReference type="PANTHER" id="PTHR32089">
    <property type="entry name" value="METHYL-ACCEPTING CHEMOTAXIS PROTEIN MCPB"/>
    <property type="match status" value="1"/>
</dbReference>
<dbReference type="InterPro" id="IPR003660">
    <property type="entry name" value="HAMP_dom"/>
</dbReference>
<dbReference type="SUPFAM" id="SSF58104">
    <property type="entry name" value="Methyl-accepting chemotaxis protein (MCP) signaling domain"/>
    <property type="match status" value="1"/>
</dbReference>
<dbReference type="Pfam" id="PF00015">
    <property type="entry name" value="MCPsignal"/>
    <property type="match status" value="1"/>
</dbReference>
<evidence type="ECO:0000256" key="8">
    <source>
        <dbReference type="SAM" id="Coils"/>
    </source>
</evidence>
<feature type="coiled-coil region" evidence="8">
    <location>
        <begin position="444"/>
        <end position="471"/>
    </location>
</feature>
<proteinExistence type="inferred from homology"/>
<dbReference type="GO" id="GO:0016020">
    <property type="term" value="C:membrane"/>
    <property type="evidence" value="ECO:0007669"/>
    <property type="project" value="UniProtKB-SubCell"/>
</dbReference>
<protein>
    <submittedName>
        <fullName evidence="12">Methyl-accepting chemotaxis protein</fullName>
    </submittedName>
</protein>
<evidence type="ECO:0000313" key="13">
    <source>
        <dbReference type="Proteomes" id="UP000061457"/>
    </source>
</evidence>
<dbReference type="CDD" id="cd06225">
    <property type="entry name" value="HAMP"/>
    <property type="match status" value="1"/>
</dbReference>
<dbReference type="Gene3D" id="1.10.287.950">
    <property type="entry name" value="Methyl-accepting chemotaxis protein"/>
    <property type="match status" value="1"/>
</dbReference>
<keyword evidence="2 9" id="KW-0812">Transmembrane</keyword>
<gene>
    <name evidence="12" type="ORF">PP2015_873</name>
</gene>
<evidence type="ECO:0000259" key="11">
    <source>
        <dbReference type="PROSITE" id="PS50885"/>
    </source>
</evidence>
<keyword evidence="3 9" id="KW-1133">Transmembrane helix</keyword>
<dbReference type="PANTHER" id="PTHR32089:SF119">
    <property type="entry name" value="METHYL-ACCEPTING CHEMOTAXIS PROTEIN CTPL"/>
    <property type="match status" value="1"/>
</dbReference>
<dbReference type="AlphaFoldDB" id="A0A0S2K004"/>
<evidence type="ECO:0000256" key="6">
    <source>
        <dbReference type="ARBA" id="ARBA00029447"/>
    </source>
</evidence>
<dbReference type="OrthoDB" id="1884279at2"/>
<reference evidence="13" key="1">
    <citation type="submission" date="2015-11" db="EMBL/GenBank/DDBJ databases">
        <authorList>
            <person name="Kim K.M."/>
        </authorList>
    </citation>
    <scope>NUCLEOTIDE SEQUENCE [LARGE SCALE GENOMIC DNA]</scope>
    <source>
        <strain evidence="13">KCTC 12086</strain>
    </source>
</reference>
<keyword evidence="13" id="KW-1185">Reference proteome</keyword>
<evidence type="ECO:0000259" key="10">
    <source>
        <dbReference type="PROSITE" id="PS50111"/>
    </source>
</evidence>
<dbReference type="GO" id="GO:0006935">
    <property type="term" value="P:chemotaxis"/>
    <property type="evidence" value="ECO:0007669"/>
    <property type="project" value="InterPro"/>
</dbReference>
<feature type="domain" description="Methyl-accepting transducer" evidence="10">
    <location>
        <begin position="254"/>
        <end position="490"/>
    </location>
</feature>
<dbReference type="InterPro" id="IPR004090">
    <property type="entry name" value="Chemotax_Me-accpt_rcpt"/>
</dbReference>
<evidence type="ECO:0000256" key="7">
    <source>
        <dbReference type="PROSITE-ProRule" id="PRU00284"/>
    </source>
</evidence>
<sequence length="535" mass="59532">MNIKSKVAVPIIIGISLILAASTFSILKLEFLIWDYQSLVNKDQQRIILITNAESSFKSQVQAWKNLLLRNDEKYWQEFLSLHKEVQEDLKQLQIFEEGEWTTQFINQHLSMLEAYEKAQRNFVLNLNYKQSDAMVRGIDRDFAQGLIDKRGAVTKHFIEIQNNIEQQQSIVMTVYPIVSFLIAIVAIAGILVFIHKKIILPLRDLIDKTVEISNGKYDLHIDYPFNDEVGQLSKAITEIKNHIVEAVSNISVVKGEVEDAFEAIGHVSNEISRGSEEQVACSQTMESTINGLSEIASRLQSLTQQALQSTTLVTQKASNCGDTMELSASSMQELVKEVENTSAVIESLESKAASVSSVLDMIGSIAEQTNLLALNAAIEAARAGEAGRGFAVVADEVRSLASKTQQSTMSITSVIDELQTVSKQAVAAMQHEIKITADNAEKNQDAQVALKEILQEMEQMKSLNQQVTDSASEQTQISETLHETLIQLQVISENYKKLAQSDNVSRTVANANRDLTKMVEDLRGNLSHQEAELF</sequence>
<evidence type="ECO:0000313" key="12">
    <source>
        <dbReference type="EMBL" id="ALO41391.1"/>
    </source>
</evidence>
<dbReference type="GO" id="GO:0004888">
    <property type="term" value="F:transmembrane signaling receptor activity"/>
    <property type="evidence" value="ECO:0007669"/>
    <property type="project" value="InterPro"/>
</dbReference>
<keyword evidence="5 7" id="KW-0807">Transducer</keyword>
<dbReference type="PROSITE" id="PS50885">
    <property type="entry name" value="HAMP"/>
    <property type="match status" value="1"/>
</dbReference>
<evidence type="ECO:0000256" key="1">
    <source>
        <dbReference type="ARBA" id="ARBA00004141"/>
    </source>
</evidence>
<dbReference type="GO" id="GO:0007165">
    <property type="term" value="P:signal transduction"/>
    <property type="evidence" value="ECO:0007669"/>
    <property type="project" value="UniProtKB-KW"/>
</dbReference>
<accession>A0A0S2K004</accession>
<dbReference type="EMBL" id="CP013187">
    <property type="protein sequence ID" value="ALO41391.1"/>
    <property type="molecule type" value="Genomic_DNA"/>
</dbReference>
<feature type="transmembrane region" description="Helical" evidence="9">
    <location>
        <begin position="175"/>
        <end position="195"/>
    </location>
</feature>
<dbReference type="SMART" id="SM00304">
    <property type="entry name" value="HAMP"/>
    <property type="match status" value="1"/>
</dbReference>
<evidence type="ECO:0000256" key="2">
    <source>
        <dbReference type="ARBA" id="ARBA00022692"/>
    </source>
</evidence>
<dbReference type="PROSITE" id="PS50111">
    <property type="entry name" value="CHEMOTAXIS_TRANSDUC_2"/>
    <property type="match status" value="1"/>
</dbReference>
<name>A0A0S2K004_9GAMM</name>
<evidence type="ECO:0000256" key="9">
    <source>
        <dbReference type="SAM" id="Phobius"/>
    </source>
</evidence>